<keyword evidence="11 17" id="KW-0479">Metal-binding</keyword>
<dbReference type="PANTHER" id="PTHR38689:SF1">
    <property type="entry name" value="SUCCINATE DEHYDROGENASE HYDROPHOBIC MEMBRANE ANCHOR SUBUNIT"/>
    <property type="match status" value="1"/>
</dbReference>
<feature type="transmembrane region" description="Helical" evidence="18">
    <location>
        <begin position="12"/>
        <end position="33"/>
    </location>
</feature>
<accession>A0A831RWZ5</accession>
<evidence type="ECO:0000256" key="14">
    <source>
        <dbReference type="ARBA" id="ARBA00023004"/>
    </source>
</evidence>
<evidence type="ECO:0000256" key="5">
    <source>
        <dbReference type="ARBA" id="ARBA00022448"/>
    </source>
</evidence>
<protein>
    <recommendedName>
        <fullName evidence="4">Succinate dehydrogenase hydrophobic membrane anchor subunit</fullName>
    </recommendedName>
</protein>
<dbReference type="EMBL" id="DRLF01000349">
    <property type="protein sequence ID" value="HEC07216.1"/>
    <property type="molecule type" value="Genomic_DNA"/>
</dbReference>
<evidence type="ECO:0000256" key="12">
    <source>
        <dbReference type="ARBA" id="ARBA00022982"/>
    </source>
</evidence>
<evidence type="ECO:0000256" key="10">
    <source>
        <dbReference type="ARBA" id="ARBA00022692"/>
    </source>
</evidence>
<evidence type="ECO:0000256" key="3">
    <source>
        <dbReference type="ARBA" id="ARBA00005163"/>
    </source>
</evidence>
<proteinExistence type="predicted"/>
<keyword evidence="13 18" id="KW-1133">Transmembrane helix</keyword>
<evidence type="ECO:0000256" key="9">
    <source>
        <dbReference type="ARBA" id="ARBA00022617"/>
    </source>
</evidence>
<dbReference type="PIRSF" id="PIRSF000169">
    <property type="entry name" value="SDH_D"/>
    <property type="match status" value="1"/>
</dbReference>
<comment type="pathway">
    <text evidence="3">Carbohydrate metabolism; tricarboxylic acid cycle.</text>
</comment>
<evidence type="ECO:0000256" key="2">
    <source>
        <dbReference type="ARBA" id="ARBA00004429"/>
    </source>
</evidence>
<keyword evidence="14 17" id="KW-0408">Iron</keyword>
<dbReference type="GO" id="GO:0005886">
    <property type="term" value="C:plasma membrane"/>
    <property type="evidence" value="ECO:0007669"/>
    <property type="project" value="UniProtKB-SubCell"/>
</dbReference>
<evidence type="ECO:0000256" key="16">
    <source>
        <dbReference type="PIRSR" id="PIRSR000169-1"/>
    </source>
</evidence>
<dbReference type="InterPro" id="IPR034804">
    <property type="entry name" value="SQR/QFR_C/D"/>
</dbReference>
<sequence>MSRQLSGFRAWMWQRASAIYLAGFIVYVLAWLMFTPPGDHEVLKYWLAGLGMWLATALFFLALLLHAWIGVRDVILDYVKLPGLRLAALATVFAFLLTCGLWVASILMGLL</sequence>
<dbReference type="InterPro" id="IPR000701">
    <property type="entry name" value="SuccDH_FuR_B_TM-su"/>
</dbReference>
<keyword evidence="8" id="KW-0816">Tricarboxylic acid cycle</keyword>
<evidence type="ECO:0000256" key="7">
    <source>
        <dbReference type="ARBA" id="ARBA00022519"/>
    </source>
</evidence>
<gene>
    <name evidence="19" type="primary">sdhD</name>
    <name evidence="19" type="ORF">ENJ12_10205</name>
</gene>
<feature type="transmembrane region" description="Helical" evidence="18">
    <location>
        <begin position="45"/>
        <end position="65"/>
    </location>
</feature>
<dbReference type="GO" id="GO:0017004">
    <property type="term" value="P:cytochrome complex assembly"/>
    <property type="evidence" value="ECO:0007669"/>
    <property type="project" value="TreeGrafter"/>
</dbReference>
<organism evidence="19">
    <name type="scientific">Thiolapillus brandeum</name>
    <dbReference type="NCBI Taxonomy" id="1076588"/>
    <lineage>
        <taxon>Bacteria</taxon>
        <taxon>Pseudomonadati</taxon>
        <taxon>Pseudomonadota</taxon>
        <taxon>Gammaproteobacteria</taxon>
        <taxon>Chromatiales</taxon>
        <taxon>Sedimenticolaceae</taxon>
        <taxon>Thiolapillus</taxon>
    </lineage>
</organism>
<evidence type="ECO:0000256" key="6">
    <source>
        <dbReference type="ARBA" id="ARBA00022475"/>
    </source>
</evidence>
<keyword evidence="15 18" id="KW-0472">Membrane</keyword>
<evidence type="ECO:0000256" key="17">
    <source>
        <dbReference type="PIRSR" id="PIRSR000169-2"/>
    </source>
</evidence>
<comment type="caution">
    <text evidence="19">The sequence shown here is derived from an EMBL/GenBank/DDBJ whole genome shotgun (WGS) entry which is preliminary data.</text>
</comment>
<dbReference type="InterPro" id="IPR014312">
    <property type="entry name" value="Succ_DH_anchor"/>
</dbReference>
<dbReference type="UniPathway" id="UPA00223"/>
<dbReference type="GO" id="GO:0006099">
    <property type="term" value="P:tricarboxylic acid cycle"/>
    <property type="evidence" value="ECO:0007669"/>
    <property type="project" value="UniProtKB-UniPathway"/>
</dbReference>
<dbReference type="GO" id="GO:0009055">
    <property type="term" value="F:electron transfer activity"/>
    <property type="evidence" value="ECO:0007669"/>
    <property type="project" value="TreeGrafter"/>
</dbReference>
<dbReference type="PANTHER" id="PTHR38689">
    <property type="entry name" value="SUCCINATE DEHYDROGENASE HYDROPHOBIC MEMBRANE ANCHOR SUBUNIT"/>
    <property type="match status" value="1"/>
</dbReference>
<comment type="function">
    <text evidence="1">Membrane-anchoring subunit of succinate dehydrogenase (SDH).</text>
</comment>
<keyword evidence="12" id="KW-0249">Electron transport</keyword>
<keyword evidence="9 17" id="KW-0349">Heme</keyword>
<dbReference type="NCBIfam" id="TIGR02968">
    <property type="entry name" value="succ_dehyd_anc"/>
    <property type="match status" value="1"/>
</dbReference>
<dbReference type="GO" id="GO:0046872">
    <property type="term" value="F:metal ion binding"/>
    <property type="evidence" value="ECO:0007669"/>
    <property type="project" value="UniProtKB-KW"/>
</dbReference>
<evidence type="ECO:0000256" key="4">
    <source>
        <dbReference type="ARBA" id="ARBA00019425"/>
    </source>
</evidence>
<evidence type="ECO:0000256" key="1">
    <source>
        <dbReference type="ARBA" id="ARBA00004050"/>
    </source>
</evidence>
<dbReference type="AlphaFoldDB" id="A0A831RWZ5"/>
<feature type="transmembrane region" description="Helical" evidence="18">
    <location>
        <begin position="86"/>
        <end position="110"/>
    </location>
</feature>
<reference evidence="19" key="1">
    <citation type="journal article" date="2020" name="mSystems">
        <title>Genome- and Community-Level Interaction Insights into Carbon Utilization and Element Cycling Functions of Hydrothermarchaeota in Hydrothermal Sediment.</title>
        <authorList>
            <person name="Zhou Z."/>
            <person name="Liu Y."/>
            <person name="Xu W."/>
            <person name="Pan J."/>
            <person name="Luo Z.H."/>
            <person name="Li M."/>
        </authorList>
    </citation>
    <scope>NUCLEOTIDE SEQUENCE [LARGE SCALE GENOMIC DNA]</scope>
    <source>
        <strain evidence="19">HyVt-458</strain>
    </source>
</reference>
<keyword evidence="10 18" id="KW-0812">Transmembrane</keyword>
<dbReference type="Gene3D" id="1.20.1300.10">
    <property type="entry name" value="Fumarate reductase/succinate dehydrogenase, transmembrane subunit"/>
    <property type="match status" value="1"/>
</dbReference>
<comment type="cofactor">
    <cofactor evidence="17">
        <name>heme</name>
        <dbReference type="ChEBI" id="CHEBI:30413"/>
    </cofactor>
    <text evidence="17">The heme is bound between the two transmembrane subunits.</text>
</comment>
<feature type="binding site" evidence="16">
    <location>
        <position position="78"/>
    </location>
    <ligand>
        <name>a ubiquinone</name>
        <dbReference type="ChEBI" id="CHEBI:16389"/>
    </ligand>
</feature>
<dbReference type="SUPFAM" id="SSF81343">
    <property type="entry name" value="Fumarate reductase respiratory complex transmembrane subunits"/>
    <property type="match status" value="1"/>
</dbReference>
<dbReference type="Pfam" id="PF01127">
    <property type="entry name" value="Sdh_cyt"/>
    <property type="match status" value="1"/>
</dbReference>
<dbReference type="GO" id="GO:0020037">
    <property type="term" value="F:heme binding"/>
    <property type="evidence" value="ECO:0007669"/>
    <property type="project" value="InterPro"/>
</dbReference>
<evidence type="ECO:0000313" key="19">
    <source>
        <dbReference type="EMBL" id="HEC07216.1"/>
    </source>
</evidence>
<evidence type="ECO:0000256" key="13">
    <source>
        <dbReference type="ARBA" id="ARBA00022989"/>
    </source>
</evidence>
<dbReference type="Proteomes" id="UP000886339">
    <property type="component" value="Unassembled WGS sequence"/>
</dbReference>
<keyword evidence="7" id="KW-0997">Cell inner membrane</keyword>
<evidence type="ECO:0000256" key="11">
    <source>
        <dbReference type="ARBA" id="ARBA00022723"/>
    </source>
</evidence>
<evidence type="ECO:0000256" key="18">
    <source>
        <dbReference type="SAM" id="Phobius"/>
    </source>
</evidence>
<comment type="subcellular location">
    <subcellularLocation>
        <location evidence="2">Cell inner membrane</location>
        <topology evidence="2">Multi-pass membrane protein</topology>
    </subcellularLocation>
</comment>
<feature type="binding site" description="axial binding residue" evidence="17">
    <location>
        <position position="66"/>
    </location>
    <ligand>
        <name>heme</name>
        <dbReference type="ChEBI" id="CHEBI:30413"/>
        <note>ligand shared with second transmembrane subunit</note>
    </ligand>
    <ligandPart>
        <name>Fe</name>
        <dbReference type="ChEBI" id="CHEBI:18248"/>
    </ligandPart>
</feature>
<evidence type="ECO:0000256" key="15">
    <source>
        <dbReference type="ARBA" id="ARBA00023136"/>
    </source>
</evidence>
<name>A0A831RWZ5_9GAMM</name>
<keyword evidence="6" id="KW-1003">Cell membrane</keyword>
<evidence type="ECO:0000256" key="8">
    <source>
        <dbReference type="ARBA" id="ARBA00022532"/>
    </source>
</evidence>
<keyword evidence="5" id="KW-0813">Transport</keyword>